<evidence type="ECO:0000313" key="3">
    <source>
        <dbReference type="EMBL" id="MFA1771488.1"/>
    </source>
</evidence>
<keyword evidence="5" id="KW-1185">Reference proteome</keyword>
<name>A0A5M8QBV8_9BACT</name>
<gene>
    <name evidence="3" type="ORF">ACD591_09320</name>
    <name evidence="2" type="ORF">FOE74_14795</name>
</gene>
<reference evidence="3 5" key="3">
    <citation type="submission" date="2024-08" db="EMBL/GenBank/DDBJ databases">
        <authorList>
            <person name="Wei W."/>
        </authorList>
    </citation>
    <scope>NUCLEOTIDE SEQUENCE [LARGE SCALE GENOMIC DNA]</scope>
    <source>
        <strain evidence="3 5">XU2</strain>
    </source>
</reference>
<accession>A0A5M8QBV8</accession>
<proteinExistence type="predicted"/>
<reference evidence="2 4" key="2">
    <citation type="submission" date="2019-09" db="EMBL/GenBank/DDBJ databases">
        <title>A bacterium isolated from glacier soil.</title>
        <authorList>
            <person name="Liu Q."/>
        </authorList>
    </citation>
    <scope>NUCLEOTIDE SEQUENCE [LARGE SCALE GENOMIC DNA]</scope>
    <source>
        <strain evidence="2 4">MDT1-10-3</strain>
    </source>
</reference>
<dbReference type="AlphaFoldDB" id="A0A5M8QBV8"/>
<protein>
    <submittedName>
        <fullName evidence="2">Uncharacterized protein</fullName>
    </submittedName>
</protein>
<dbReference type="EMBL" id="VKKZ01000022">
    <property type="protein sequence ID" value="KAA6432370.1"/>
    <property type="molecule type" value="Genomic_DNA"/>
</dbReference>
<organism evidence="2 4">
    <name type="scientific">Rufibacter glacialis</name>
    <dbReference type="NCBI Taxonomy" id="1259555"/>
    <lineage>
        <taxon>Bacteria</taxon>
        <taxon>Pseudomonadati</taxon>
        <taxon>Bacteroidota</taxon>
        <taxon>Cytophagia</taxon>
        <taxon>Cytophagales</taxon>
        <taxon>Hymenobacteraceae</taxon>
        <taxon>Rufibacter</taxon>
    </lineage>
</organism>
<feature type="coiled-coil region" evidence="1">
    <location>
        <begin position="24"/>
        <end position="83"/>
    </location>
</feature>
<dbReference type="EMBL" id="JBGOGF010000004">
    <property type="protein sequence ID" value="MFA1771488.1"/>
    <property type="molecule type" value="Genomic_DNA"/>
</dbReference>
<evidence type="ECO:0000256" key="1">
    <source>
        <dbReference type="SAM" id="Coils"/>
    </source>
</evidence>
<reference evidence="2 4" key="1">
    <citation type="submission" date="2019-07" db="EMBL/GenBank/DDBJ databases">
        <authorList>
            <person name="Qu J.-H."/>
        </authorList>
    </citation>
    <scope>NUCLEOTIDE SEQUENCE [LARGE SCALE GENOMIC DNA]</scope>
    <source>
        <strain evidence="2 4">MDT1-10-3</strain>
    </source>
</reference>
<dbReference type="OrthoDB" id="893991at2"/>
<dbReference type="Proteomes" id="UP001570846">
    <property type="component" value="Unassembled WGS sequence"/>
</dbReference>
<dbReference type="Proteomes" id="UP000323866">
    <property type="component" value="Unassembled WGS sequence"/>
</dbReference>
<dbReference type="RefSeq" id="WP_149099402.1">
    <property type="nucleotide sequence ID" value="NZ_BMMG01000005.1"/>
</dbReference>
<comment type="caution">
    <text evidence="2">The sequence shown here is derived from an EMBL/GenBank/DDBJ whole genome shotgun (WGS) entry which is preliminary data.</text>
</comment>
<evidence type="ECO:0000313" key="5">
    <source>
        <dbReference type="Proteomes" id="UP001570846"/>
    </source>
</evidence>
<evidence type="ECO:0000313" key="4">
    <source>
        <dbReference type="Proteomes" id="UP000323866"/>
    </source>
</evidence>
<evidence type="ECO:0000313" key="2">
    <source>
        <dbReference type="EMBL" id="KAA6432370.1"/>
    </source>
</evidence>
<sequence length="123" mass="14589">MRKTLLLQDYISPKDPLEEIHSSLDSIQKQLLQELSNKQEILEEKNMEIMELKCALAGQKQLVEELKEKVASVEKNNEGNKQLNKKLISEIVRKQQDIEWYKRTYEKRSFLGTIKEKVLKRLF</sequence>
<keyword evidence="1" id="KW-0175">Coiled coil</keyword>